<organism evidence="9 10">
    <name type="scientific">Roseburia lenta</name>
    <dbReference type="NCBI Taxonomy" id="2763061"/>
    <lineage>
        <taxon>Bacteria</taxon>
        <taxon>Bacillati</taxon>
        <taxon>Bacillota</taxon>
        <taxon>Clostridia</taxon>
        <taxon>Lachnospirales</taxon>
        <taxon>Lachnospiraceae</taxon>
        <taxon>Roseburia</taxon>
    </lineage>
</organism>
<evidence type="ECO:0000313" key="10">
    <source>
        <dbReference type="Proteomes" id="UP000643810"/>
    </source>
</evidence>
<feature type="coiled-coil region" evidence="4">
    <location>
        <begin position="581"/>
        <end position="608"/>
    </location>
</feature>
<keyword evidence="1 3" id="KW-0807">Transducer</keyword>
<feature type="compositionally biased region" description="Basic residues" evidence="5">
    <location>
        <begin position="24"/>
        <end position="37"/>
    </location>
</feature>
<feature type="transmembrane region" description="Helical" evidence="6">
    <location>
        <begin position="226"/>
        <end position="246"/>
    </location>
</feature>
<evidence type="ECO:0000256" key="6">
    <source>
        <dbReference type="SAM" id="Phobius"/>
    </source>
</evidence>
<keyword evidence="6" id="KW-0472">Membrane</keyword>
<evidence type="ECO:0000259" key="8">
    <source>
        <dbReference type="PROSITE" id="PS50885"/>
    </source>
</evidence>
<gene>
    <name evidence="9" type="ORF">H8R94_05420</name>
</gene>
<dbReference type="PANTHER" id="PTHR32089:SF112">
    <property type="entry name" value="LYSOZYME-LIKE PROTEIN-RELATED"/>
    <property type="match status" value="1"/>
</dbReference>
<comment type="caution">
    <text evidence="9">The sequence shown here is derived from an EMBL/GenBank/DDBJ whole genome shotgun (WGS) entry which is preliminary data.</text>
</comment>
<dbReference type="Pfam" id="PF00672">
    <property type="entry name" value="HAMP"/>
    <property type="match status" value="1"/>
</dbReference>
<feature type="region of interest" description="Disordered" evidence="5">
    <location>
        <begin position="1"/>
        <end position="37"/>
    </location>
</feature>
<keyword evidence="6" id="KW-0812">Transmembrane</keyword>
<dbReference type="InterPro" id="IPR003660">
    <property type="entry name" value="HAMP_dom"/>
</dbReference>
<dbReference type="CDD" id="cd06225">
    <property type="entry name" value="HAMP"/>
    <property type="match status" value="1"/>
</dbReference>
<feature type="domain" description="Methyl-accepting transducer" evidence="7">
    <location>
        <begin position="310"/>
        <end position="561"/>
    </location>
</feature>
<dbReference type="Gene3D" id="1.10.287.950">
    <property type="entry name" value="Methyl-accepting chemotaxis protein"/>
    <property type="match status" value="1"/>
</dbReference>
<dbReference type="PANTHER" id="PTHR32089">
    <property type="entry name" value="METHYL-ACCEPTING CHEMOTAXIS PROTEIN MCPB"/>
    <property type="match status" value="1"/>
</dbReference>
<sequence>MEKERVEKTKTKEEKKLTEEKAAKVRGKKAEKAKKKPGKLHKTSIGMKIYSCMAVMGISFLIVVFANISILGTVEKNNDKLVNVYMELEQAKSVTAESYQQTAKYAESCVNRPKDVNFSGLESAIQTVRDNMDTTKKCVKKTGDKNLISRVDAWEVKMEDFLDSAELILTKCQQGDIEAASNTLSALGGPYTYVQIAQGDFEELFNSELANIERTNTQAISRIRQINYICSGVVVFIILVMVLIVYKTIVRPTKKSGEQIRQISDKISKNEGDLTERIMVRYGDEVGQMAMGMNGFLDQLQNVMQNLKSEADNMTSSAQAVLDSVDSSTANADNVSAAMQQMAASMEEIAATLSTITSGSDAILAEVQNMVDSASGGVDLVHEIKDRAQNLHAETISGKNETSGRIVEIRGMVEDAVEESRSAEKITELTGEILDIASQTNLLALNASIEAARAGEAGKGFAVVADEIRQLADSSRETANNIQEISKLVIGSVEKLASNSQNMLAFIDEKVMQDYDGFVKVVEQYEADADSINEVLGQFAAKTDEIRNTVEDMNNGINDISTAIDENAQDVTGVAQNAVSLVEAMNKIQAETENNQAISQQLNEQVNRFKRV</sequence>
<proteinExistence type="inferred from homology"/>
<feature type="domain" description="HAMP" evidence="8">
    <location>
        <begin position="247"/>
        <end position="305"/>
    </location>
</feature>
<evidence type="ECO:0000256" key="3">
    <source>
        <dbReference type="PROSITE-ProRule" id="PRU00284"/>
    </source>
</evidence>
<dbReference type="Pfam" id="PF00015">
    <property type="entry name" value="MCPsignal"/>
    <property type="match status" value="1"/>
</dbReference>
<keyword evidence="10" id="KW-1185">Reference proteome</keyword>
<feature type="compositionally biased region" description="Basic and acidic residues" evidence="5">
    <location>
        <begin position="1"/>
        <end position="23"/>
    </location>
</feature>
<evidence type="ECO:0000313" key="9">
    <source>
        <dbReference type="EMBL" id="MBC5686047.1"/>
    </source>
</evidence>
<evidence type="ECO:0000256" key="2">
    <source>
        <dbReference type="ARBA" id="ARBA00029447"/>
    </source>
</evidence>
<protein>
    <submittedName>
        <fullName evidence="9">Methyl-accepting chemotaxis protein</fullName>
    </submittedName>
</protein>
<dbReference type="RefSeq" id="WP_186854095.1">
    <property type="nucleotide sequence ID" value="NZ_JACOPG010000002.1"/>
</dbReference>
<dbReference type="SUPFAM" id="SSF58104">
    <property type="entry name" value="Methyl-accepting chemotaxis protein (MCP) signaling domain"/>
    <property type="match status" value="1"/>
</dbReference>
<name>A0ABR7GF24_9FIRM</name>
<dbReference type="PROSITE" id="PS50885">
    <property type="entry name" value="HAMP"/>
    <property type="match status" value="1"/>
</dbReference>
<accession>A0ABR7GF24</accession>
<dbReference type="EMBL" id="JACOPG010000002">
    <property type="protein sequence ID" value="MBC5686047.1"/>
    <property type="molecule type" value="Genomic_DNA"/>
</dbReference>
<evidence type="ECO:0000256" key="1">
    <source>
        <dbReference type="ARBA" id="ARBA00023224"/>
    </source>
</evidence>
<evidence type="ECO:0000256" key="5">
    <source>
        <dbReference type="SAM" id="MobiDB-lite"/>
    </source>
</evidence>
<keyword evidence="4" id="KW-0175">Coiled coil</keyword>
<dbReference type="SMART" id="SM00283">
    <property type="entry name" value="MA"/>
    <property type="match status" value="1"/>
</dbReference>
<dbReference type="PROSITE" id="PS50111">
    <property type="entry name" value="CHEMOTAXIS_TRANSDUC_2"/>
    <property type="match status" value="1"/>
</dbReference>
<keyword evidence="6" id="KW-1133">Transmembrane helix</keyword>
<comment type="similarity">
    <text evidence="2">Belongs to the methyl-accepting chemotaxis (MCP) protein family.</text>
</comment>
<dbReference type="SMART" id="SM00304">
    <property type="entry name" value="HAMP"/>
    <property type="match status" value="1"/>
</dbReference>
<dbReference type="InterPro" id="IPR004089">
    <property type="entry name" value="MCPsignal_dom"/>
</dbReference>
<evidence type="ECO:0000259" key="7">
    <source>
        <dbReference type="PROSITE" id="PS50111"/>
    </source>
</evidence>
<evidence type="ECO:0000256" key="4">
    <source>
        <dbReference type="SAM" id="Coils"/>
    </source>
</evidence>
<feature type="transmembrane region" description="Helical" evidence="6">
    <location>
        <begin position="49"/>
        <end position="71"/>
    </location>
</feature>
<dbReference type="Proteomes" id="UP000643810">
    <property type="component" value="Unassembled WGS sequence"/>
</dbReference>
<reference evidence="9 10" key="1">
    <citation type="submission" date="2020-08" db="EMBL/GenBank/DDBJ databases">
        <title>Genome public.</title>
        <authorList>
            <person name="Liu C."/>
            <person name="Sun Q."/>
        </authorList>
    </citation>
    <scope>NUCLEOTIDE SEQUENCE [LARGE SCALE GENOMIC DNA]</scope>
    <source>
        <strain evidence="9 10">NSJ-9</strain>
    </source>
</reference>